<dbReference type="GeneID" id="8249380"/>
<accession>C1EIM7</accession>
<sequence>MYASAKKGTSPHSGCTPVPLVVIMGYPIITQENSPRVAVSPRTNAKSAAPTEKKLPAITCVILLPNTFETLRKYVLSSSVSTESFHGGGQGLSHRSEGEDLDVAQTARCQSPRASSPGYINTLAASPGSSPRFALSTNCEATAATGVNGLTSSPPKLIRGTLRMETRIE</sequence>
<keyword evidence="2" id="KW-1185">Reference proteome</keyword>
<dbReference type="EMBL" id="CP001333">
    <property type="protein sequence ID" value="ACO67706.1"/>
    <property type="molecule type" value="Genomic_DNA"/>
</dbReference>
<gene>
    <name evidence="1" type="ORF">MICPUN_64634</name>
</gene>
<protein>
    <submittedName>
        <fullName evidence="1">Uncharacterized protein</fullName>
    </submittedName>
</protein>
<dbReference type="KEGG" id="mis:MICPUN_64634"/>
<organism evidence="1 2">
    <name type="scientific">Micromonas commoda (strain RCC299 / NOUM17 / CCMP2709)</name>
    <name type="common">Picoplanktonic green alga</name>
    <dbReference type="NCBI Taxonomy" id="296587"/>
    <lineage>
        <taxon>Eukaryota</taxon>
        <taxon>Viridiplantae</taxon>
        <taxon>Chlorophyta</taxon>
        <taxon>Mamiellophyceae</taxon>
        <taxon>Mamiellales</taxon>
        <taxon>Mamiellaceae</taxon>
        <taxon>Micromonas</taxon>
    </lineage>
</organism>
<name>C1EIM7_MICCC</name>
<evidence type="ECO:0000313" key="2">
    <source>
        <dbReference type="Proteomes" id="UP000002009"/>
    </source>
</evidence>
<dbReference type="Proteomes" id="UP000002009">
    <property type="component" value="Chromosome 15"/>
</dbReference>
<evidence type="ECO:0000313" key="1">
    <source>
        <dbReference type="EMBL" id="ACO67706.1"/>
    </source>
</evidence>
<dbReference type="InParanoid" id="C1EIM7"/>
<dbReference type="AlphaFoldDB" id="C1EIM7"/>
<proteinExistence type="predicted"/>
<dbReference type="RefSeq" id="XP_002506448.1">
    <property type="nucleotide sequence ID" value="XM_002506402.1"/>
</dbReference>
<reference evidence="1 2" key="1">
    <citation type="journal article" date="2009" name="Science">
        <title>Green evolution and dynamic adaptations revealed by genomes of the marine picoeukaryotes Micromonas.</title>
        <authorList>
            <person name="Worden A.Z."/>
            <person name="Lee J.H."/>
            <person name="Mock T."/>
            <person name="Rouze P."/>
            <person name="Simmons M.P."/>
            <person name="Aerts A.L."/>
            <person name="Allen A.E."/>
            <person name="Cuvelier M.L."/>
            <person name="Derelle E."/>
            <person name="Everett M.V."/>
            <person name="Foulon E."/>
            <person name="Grimwood J."/>
            <person name="Gundlach H."/>
            <person name="Henrissat B."/>
            <person name="Napoli C."/>
            <person name="McDonald S.M."/>
            <person name="Parker M.S."/>
            <person name="Rombauts S."/>
            <person name="Salamov A."/>
            <person name="Von Dassow P."/>
            <person name="Badger J.H."/>
            <person name="Coutinho P.M."/>
            <person name="Demir E."/>
            <person name="Dubchak I."/>
            <person name="Gentemann C."/>
            <person name="Eikrem W."/>
            <person name="Gready J.E."/>
            <person name="John U."/>
            <person name="Lanier W."/>
            <person name="Lindquist E.A."/>
            <person name="Lucas S."/>
            <person name="Mayer K.F."/>
            <person name="Moreau H."/>
            <person name="Not F."/>
            <person name="Otillar R."/>
            <person name="Panaud O."/>
            <person name="Pangilinan J."/>
            <person name="Paulsen I."/>
            <person name="Piegu B."/>
            <person name="Poliakov A."/>
            <person name="Robbens S."/>
            <person name="Schmutz J."/>
            <person name="Toulza E."/>
            <person name="Wyss T."/>
            <person name="Zelensky A."/>
            <person name="Zhou K."/>
            <person name="Armbrust E.V."/>
            <person name="Bhattacharya D."/>
            <person name="Goodenough U.W."/>
            <person name="Van de Peer Y."/>
            <person name="Grigoriev I.V."/>
        </authorList>
    </citation>
    <scope>NUCLEOTIDE SEQUENCE [LARGE SCALE GENOMIC DNA]</scope>
    <source>
        <strain evidence="2">RCC299 / NOUM17</strain>
    </source>
</reference>